<dbReference type="AlphaFoldDB" id="A0A918PT23"/>
<evidence type="ECO:0000313" key="1">
    <source>
        <dbReference type="EMBL" id="GGZ21753.1"/>
    </source>
</evidence>
<dbReference type="Proteomes" id="UP000662572">
    <property type="component" value="Unassembled WGS sequence"/>
</dbReference>
<dbReference type="EMBL" id="BMZB01000001">
    <property type="protein sequence ID" value="GGZ21753.1"/>
    <property type="molecule type" value="Genomic_DNA"/>
</dbReference>
<comment type="caution">
    <text evidence="1">The sequence shown here is derived from an EMBL/GenBank/DDBJ whole genome shotgun (WGS) entry which is preliminary data.</text>
</comment>
<reference evidence="1" key="2">
    <citation type="submission" date="2020-09" db="EMBL/GenBank/DDBJ databases">
        <authorList>
            <person name="Sun Q."/>
            <person name="Kim S."/>
        </authorList>
    </citation>
    <scope>NUCLEOTIDE SEQUENCE</scope>
    <source>
        <strain evidence="1">KCTC 32296</strain>
    </source>
</reference>
<accession>A0A918PT23</accession>
<gene>
    <name evidence="1" type="ORF">GCM10011273_03170</name>
</gene>
<keyword evidence="2" id="KW-1185">Reference proteome</keyword>
<proteinExistence type="predicted"/>
<organism evidence="1 2">
    <name type="scientific">Asticcacaulis endophyticus</name>
    <dbReference type="NCBI Taxonomy" id="1395890"/>
    <lineage>
        <taxon>Bacteria</taxon>
        <taxon>Pseudomonadati</taxon>
        <taxon>Pseudomonadota</taxon>
        <taxon>Alphaproteobacteria</taxon>
        <taxon>Caulobacterales</taxon>
        <taxon>Caulobacteraceae</taxon>
        <taxon>Asticcacaulis</taxon>
    </lineage>
</organism>
<name>A0A918PT23_9CAUL</name>
<protein>
    <submittedName>
        <fullName evidence="1">Uncharacterized protein</fullName>
    </submittedName>
</protein>
<sequence length="119" mass="13414">MADFYDEMSAVALEMLTEFNQAEYILSRQGEPIPGSNPWDEPELPAPETWTLKGISKTVEQKYVDGMTIKATDRQLVIAPFEDEPRQGDVLTVNGQVQTVLAIKPITERRLGWHIIIKG</sequence>
<dbReference type="RefSeq" id="WP_189484616.1">
    <property type="nucleotide sequence ID" value="NZ_BMZB01000001.1"/>
</dbReference>
<evidence type="ECO:0000313" key="2">
    <source>
        <dbReference type="Proteomes" id="UP000662572"/>
    </source>
</evidence>
<reference evidence="1" key="1">
    <citation type="journal article" date="2014" name="Int. J. Syst. Evol. Microbiol.">
        <title>Complete genome sequence of Corynebacterium casei LMG S-19264T (=DSM 44701T), isolated from a smear-ripened cheese.</title>
        <authorList>
            <consortium name="US DOE Joint Genome Institute (JGI-PGF)"/>
            <person name="Walter F."/>
            <person name="Albersmeier A."/>
            <person name="Kalinowski J."/>
            <person name="Ruckert C."/>
        </authorList>
    </citation>
    <scope>NUCLEOTIDE SEQUENCE</scope>
    <source>
        <strain evidence="1">KCTC 32296</strain>
    </source>
</reference>